<reference evidence="2 3" key="1">
    <citation type="submission" date="2019-07" db="EMBL/GenBank/DDBJ databases">
        <title>Lentzea xizangensis sp. nov., isolated from Qinghai-Tibetan Plateau Soils.</title>
        <authorList>
            <person name="Huang J."/>
        </authorList>
    </citation>
    <scope>NUCLEOTIDE SEQUENCE [LARGE SCALE GENOMIC DNA]</scope>
    <source>
        <strain evidence="2 3">FXJ1.1311</strain>
    </source>
</reference>
<accession>A0A563EXN0</accession>
<protein>
    <submittedName>
        <fullName evidence="2">Uncharacterized protein</fullName>
    </submittedName>
</protein>
<sequence>MVRLGGLLVVLGFLSAILFQFTEYRLTLLSWADDYQPVLGIGIGVVGVLLLVAKKLTSKQKPAVAE</sequence>
<dbReference type="EMBL" id="VOBR01000005">
    <property type="protein sequence ID" value="TWP52465.1"/>
    <property type="molecule type" value="Genomic_DNA"/>
</dbReference>
<keyword evidence="3" id="KW-1185">Reference proteome</keyword>
<evidence type="ECO:0000256" key="1">
    <source>
        <dbReference type="SAM" id="Phobius"/>
    </source>
</evidence>
<dbReference type="AlphaFoldDB" id="A0A563EXN0"/>
<proteinExistence type="predicted"/>
<dbReference type="RefSeq" id="WP_146350521.1">
    <property type="nucleotide sequence ID" value="NZ_VOBR01000005.1"/>
</dbReference>
<keyword evidence="1" id="KW-1133">Transmembrane helix</keyword>
<evidence type="ECO:0000313" key="3">
    <source>
        <dbReference type="Proteomes" id="UP000316639"/>
    </source>
</evidence>
<comment type="caution">
    <text evidence="2">The sequence shown here is derived from an EMBL/GenBank/DDBJ whole genome shotgun (WGS) entry which is preliminary data.</text>
</comment>
<organism evidence="2 3">
    <name type="scientific">Lentzea tibetensis</name>
    <dbReference type="NCBI Taxonomy" id="2591470"/>
    <lineage>
        <taxon>Bacteria</taxon>
        <taxon>Bacillati</taxon>
        <taxon>Actinomycetota</taxon>
        <taxon>Actinomycetes</taxon>
        <taxon>Pseudonocardiales</taxon>
        <taxon>Pseudonocardiaceae</taxon>
        <taxon>Lentzea</taxon>
    </lineage>
</organism>
<keyword evidence="1" id="KW-0472">Membrane</keyword>
<gene>
    <name evidence="2" type="ORF">FKR81_09025</name>
</gene>
<name>A0A563EXN0_9PSEU</name>
<feature type="transmembrane region" description="Helical" evidence="1">
    <location>
        <begin position="35"/>
        <end position="53"/>
    </location>
</feature>
<evidence type="ECO:0000313" key="2">
    <source>
        <dbReference type="EMBL" id="TWP52465.1"/>
    </source>
</evidence>
<dbReference type="Proteomes" id="UP000316639">
    <property type="component" value="Unassembled WGS sequence"/>
</dbReference>
<keyword evidence="1" id="KW-0812">Transmembrane</keyword>